<dbReference type="Pfam" id="PF12838">
    <property type="entry name" value="Fer4_7"/>
    <property type="match status" value="1"/>
</dbReference>
<dbReference type="PROSITE" id="PS51379">
    <property type="entry name" value="4FE4S_FER_2"/>
    <property type="match status" value="2"/>
</dbReference>
<keyword evidence="1" id="KW-0004">4Fe-4S</keyword>
<reference evidence="6 7" key="1">
    <citation type="submission" date="2018-08" db="EMBL/GenBank/DDBJ databases">
        <title>Genomic Encyclopedia of Type Strains, Phase IV (KMG-IV): sequencing the most valuable type-strain genomes for metagenomic binning, comparative biology and taxonomic classification.</title>
        <authorList>
            <person name="Goeker M."/>
        </authorList>
    </citation>
    <scope>NUCLEOTIDE SEQUENCE [LARGE SCALE GENOMIC DNA]</scope>
    <source>
        <strain evidence="6 7">DSM 23923</strain>
    </source>
</reference>
<dbReference type="GO" id="GO:0046872">
    <property type="term" value="F:metal ion binding"/>
    <property type="evidence" value="ECO:0007669"/>
    <property type="project" value="UniProtKB-KW"/>
</dbReference>
<dbReference type="SUPFAM" id="SSF54862">
    <property type="entry name" value="4Fe-4S ferredoxins"/>
    <property type="match status" value="1"/>
</dbReference>
<keyword evidence="4" id="KW-0411">Iron-sulfur</keyword>
<evidence type="ECO:0000313" key="7">
    <source>
        <dbReference type="Proteomes" id="UP000256388"/>
    </source>
</evidence>
<comment type="caution">
    <text evidence="6">The sequence shown here is derived from an EMBL/GenBank/DDBJ whole genome shotgun (WGS) entry which is preliminary data.</text>
</comment>
<keyword evidence="2" id="KW-0479">Metal-binding</keyword>
<dbReference type="InterPro" id="IPR007160">
    <property type="entry name" value="DUF362"/>
</dbReference>
<protein>
    <submittedName>
        <fullName evidence="6">Uncharacterized protein (DUF362 family)</fullName>
    </submittedName>
</protein>
<keyword evidence="7" id="KW-1185">Reference proteome</keyword>
<dbReference type="InterPro" id="IPR017896">
    <property type="entry name" value="4Fe4S_Fe-S-bd"/>
</dbReference>
<dbReference type="PROSITE" id="PS00198">
    <property type="entry name" value="4FE4S_FER_1"/>
    <property type="match status" value="1"/>
</dbReference>
<dbReference type="AlphaFoldDB" id="A0A347ZVM8"/>
<gene>
    <name evidence="6" type="ORF">DFR64_2257</name>
</gene>
<name>A0A347ZVM8_9CHLR</name>
<evidence type="ECO:0000256" key="2">
    <source>
        <dbReference type="ARBA" id="ARBA00022723"/>
    </source>
</evidence>
<evidence type="ECO:0000256" key="4">
    <source>
        <dbReference type="ARBA" id="ARBA00023014"/>
    </source>
</evidence>
<organism evidence="6 7">
    <name type="scientific">Pelolinea submarina</name>
    <dbReference type="NCBI Taxonomy" id="913107"/>
    <lineage>
        <taxon>Bacteria</taxon>
        <taxon>Bacillati</taxon>
        <taxon>Chloroflexota</taxon>
        <taxon>Anaerolineae</taxon>
        <taxon>Anaerolineales</taxon>
        <taxon>Anaerolineaceae</taxon>
        <taxon>Pelolinea</taxon>
    </lineage>
</organism>
<dbReference type="Pfam" id="PF04015">
    <property type="entry name" value="DUF362"/>
    <property type="match status" value="1"/>
</dbReference>
<dbReference type="InterPro" id="IPR017900">
    <property type="entry name" value="4Fe4S_Fe_S_CS"/>
</dbReference>
<dbReference type="EMBL" id="QUMS01000003">
    <property type="protein sequence ID" value="REG07054.1"/>
    <property type="molecule type" value="Genomic_DNA"/>
</dbReference>
<dbReference type="RefSeq" id="WP_116225533.1">
    <property type="nucleotide sequence ID" value="NZ_AP018437.1"/>
</dbReference>
<dbReference type="Gene3D" id="3.30.70.20">
    <property type="match status" value="1"/>
</dbReference>
<evidence type="ECO:0000259" key="5">
    <source>
        <dbReference type="PROSITE" id="PS51379"/>
    </source>
</evidence>
<proteinExistence type="predicted"/>
<dbReference type="InterPro" id="IPR050157">
    <property type="entry name" value="PSI_iron-sulfur_center"/>
</dbReference>
<sequence>MGENKTSTVALVHCQDYIPEQVDTAVQKGLELLGGAGRFAAAGEKILLKPNILEGADSSNCISPHPIVFAAIAREFQKTGAKLRFGDSPGVGSPEGAVRRSGHLAVAQELGIELADFNTAREVPFPEGRLINKFEIAEGVMFSDGLVSISKLKTHALTRITGAIKNQFGCIPGARKAEFHSVMPNASLFSQMLADLNLLLKPRLFIMDGIIAMEGNGPRNGTPRPMHVLLFSTDPVALDATVCRLIDLDPSLVEPLVHGEAFGLGTTQNIEYVGDPLESFVQTDFKANRSHMSTTTDHSILSTSLMRRFTSPRPVIDPTLCIRCGQCVNICPAKPKALSWRSNERIDTPVYDYAKCIRCYCCQETCPEKAITVEIPWLGRLIRH</sequence>
<accession>A0A347ZVM8</accession>
<feature type="domain" description="4Fe-4S ferredoxin-type" evidence="5">
    <location>
        <begin position="347"/>
        <end position="376"/>
    </location>
</feature>
<feature type="domain" description="4Fe-4S ferredoxin-type" evidence="5">
    <location>
        <begin position="312"/>
        <end position="343"/>
    </location>
</feature>
<dbReference type="PANTHER" id="PTHR24960">
    <property type="entry name" value="PHOTOSYSTEM I IRON-SULFUR CENTER-RELATED"/>
    <property type="match status" value="1"/>
</dbReference>
<evidence type="ECO:0000313" key="6">
    <source>
        <dbReference type="EMBL" id="REG07054.1"/>
    </source>
</evidence>
<evidence type="ECO:0000256" key="3">
    <source>
        <dbReference type="ARBA" id="ARBA00023004"/>
    </source>
</evidence>
<dbReference type="PANTHER" id="PTHR24960:SF76">
    <property type="entry name" value="4FE-4S FERREDOXIN-TYPE DOMAIN-CONTAINING PROTEIN"/>
    <property type="match status" value="1"/>
</dbReference>
<evidence type="ECO:0000256" key="1">
    <source>
        <dbReference type="ARBA" id="ARBA00022485"/>
    </source>
</evidence>
<dbReference type="Proteomes" id="UP000256388">
    <property type="component" value="Unassembled WGS sequence"/>
</dbReference>
<dbReference type="OrthoDB" id="9807879at2"/>
<dbReference type="GO" id="GO:0051539">
    <property type="term" value="F:4 iron, 4 sulfur cluster binding"/>
    <property type="evidence" value="ECO:0007669"/>
    <property type="project" value="UniProtKB-KW"/>
</dbReference>
<keyword evidence="3" id="KW-0408">Iron</keyword>